<dbReference type="Proteomes" id="UP001596356">
    <property type="component" value="Unassembled WGS sequence"/>
</dbReference>
<dbReference type="PANTHER" id="PTHR43798:SF33">
    <property type="entry name" value="HYDROLASE, PUTATIVE (AFU_ORTHOLOGUE AFUA_2G14860)-RELATED"/>
    <property type="match status" value="1"/>
</dbReference>
<dbReference type="SUPFAM" id="SSF53474">
    <property type="entry name" value="alpha/beta-Hydrolases"/>
    <property type="match status" value="1"/>
</dbReference>
<evidence type="ECO:0000313" key="3">
    <source>
        <dbReference type="Proteomes" id="UP001596356"/>
    </source>
</evidence>
<keyword evidence="2" id="KW-0378">Hydrolase</keyword>
<reference evidence="3" key="1">
    <citation type="journal article" date="2019" name="Int. J. Syst. Evol. Microbiol.">
        <title>The Global Catalogue of Microorganisms (GCM) 10K type strain sequencing project: providing services to taxonomists for standard genome sequencing and annotation.</title>
        <authorList>
            <consortium name="The Broad Institute Genomics Platform"/>
            <consortium name="The Broad Institute Genome Sequencing Center for Infectious Disease"/>
            <person name="Wu L."/>
            <person name="Ma J."/>
        </authorList>
    </citation>
    <scope>NUCLEOTIDE SEQUENCE [LARGE SCALE GENOMIC DNA]</scope>
    <source>
        <strain evidence="3">NBRC 106593</strain>
    </source>
</reference>
<dbReference type="InterPro" id="IPR000073">
    <property type="entry name" value="AB_hydrolase_1"/>
</dbReference>
<sequence>MTPTLSLLRDDGPDAPLLIVGPSLGTAVTPLWDACARALTGPVTVAGWDLPGHGRSAPDPGPFTVADLAESVWAATTALRQQNSHPTRYAGVSLGGTVGLQLALDHRDALAGAAIICSGARIGEPDAWHERADLVRRAGTPVMVSGSAQRWFAPGFLERDPGTGTTLLNGLQHTEKDSYAACCEALAGFDVRNRLSDITIPILAIAGEHDQVTPLPFAQEIAEGTGGRAELVPDAAHLAPAEQPATVAGLLTRFLTQEDA</sequence>
<dbReference type="InterPro" id="IPR050266">
    <property type="entry name" value="AB_hydrolase_sf"/>
</dbReference>
<protein>
    <submittedName>
        <fullName evidence="2">Alpha/beta fold hydrolase</fullName>
    </submittedName>
</protein>
<dbReference type="RefSeq" id="WP_377820399.1">
    <property type="nucleotide sequence ID" value="NZ_JBHSWJ010000002.1"/>
</dbReference>
<accession>A0ABW2APU0</accession>
<dbReference type="EMBL" id="JBHSWJ010000002">
    <property type="protein sequence ID" value="MFC6712947.1"/>
    <property type="molecule type" value="Genomic_DNA"/>
</dbReference>
<proteinExistence type="predicted"/>
<dbReference type="PANTHER" id="PTHR43798">
    <property type="entry name" value="MONOACYLGLYCEROL LIPASE"/>
    <property type="match status" value="1"/>
</dbReference>
<comment type="caution">
    <text evidence="2">The sequence shown here is derived from an EMBL/GenBank/DDBJ whole genome shotgun (WGS) entry which is preliminary data.</text>
</comment>
<dbReference type="Pfam" id="PF12697">
    <property type="entry name" value="Abhydrolase_6"/>
    <property type="match status" value="1"/>
</dbReference>
<keyword evidence="3" id="KW-1185">Reference proteome</keyword>
<dbReference type="InterPro" id="IPR029058">
    <property type="entry name" value="AB_hydrolase_fold"/>
</dbReference>
<evidence type="ECO:0000313" key="2">
    <source>
        <dbReference type="EMBL" id="MFC6712947.1"/>
    </source>
</evidence>
<dbReference type="Gene3D" id="3.40.50.1820">
    <property type="entry name" value="alpha/beta hydrolase"/>
    <property type="match status" value="1"/>
</dbReference>
<organism evidence="2 3">
    <name type="scientific">Branchiibius cervicis</name>
    <dbReference type="NCBI Taxonomy" id="908252"/>
    <lineage>
        <taxon>Bacteria</taxon>
        <taxon>Bacillati</taxon>
        <taxon>Actinomycetota</taxon>
        <taxon>Actinomycetes</taxon>
        <taxon>Micrococcales</taxon>
        <taxon>Dermacoccaceae</taxon>
        <taxon>Branchiibius</taxon>
    </lineage>
</organism>
<evidence type="ECO:0000259" key="1">
    <source>
        <dbReference type="Pfam" id="PF12697"/>
    </source>
</evidence>
<gene>
    <name evidence="2" type="ORF">ACFQBT_03450</name>
</gene>
<name>A0ABW2APU0_9MICO</name>
<dbReference type="GO" id="GO:0016787">
    <property type="term" value="F:hydrolase activity"/>
    <property type="evidence" value="ECO:0007669"/>
    <property type="project" value="UniProtKB-KW"/>
</dbReference>
<feature type="domain" description="AB hydrolase-1" evidence="1">
    <location>
        <begin position="30"/>
        <end position="248"/>
    </location>
</feature>